<dbReference type="EMBL" id="JAACJN010000052">
    <property type="protein sequence ID" value="KAF5382350.1"/>
    <property type="molecule type" value="Genomic_DNA"/>
</dbReference>
<proteinExistence type="predicted"/>
<dbReference type="AlphaFoldDB" id="A0A8H5HG39"/>
<sequence length="366" mass="40796">MDSLPPELIDDIFLYLAGGNRRQHILSLSLVSQILAQRSRPLLFHTITIRLAKLSKLFKLLENQHQTISKHIRRISIDGQNSGLVLRQRLPFIFTAIGNKVDSLSLINVPFHVQHMDFLMHFPAVRFLEISDTTFVSVSQAMSLLSCFRLLRAASLTNIYWNDPSSDTAENTLPFNVPASLDKLSLESCYKRDVMECLLSLHPPPLILDLSLGLLSPSDVGAIGRYISYLGARLKVLSVGFSSLDAGGDAEDFYVQCPLSMCTGLESIHFEELVFMGAYRLTNPCPWIAKILSALRSPVLARVSFSIHLPAVDSLSCLVDLQWSDIDQALAQALTLSSCLERVQLRLRFDGELEADVLDAVREDRG</sequence>
<evidence type="ECO:0000313" key="2">
    <source>
        <dbReference type="Proteomes" id="UP000518752"/>
    </source>
</evidence>
<dbReference type="Proteomes" id="UP000518752">
    <property type="component" value="Unassembled WGS sequence"/>
</dbReference>
<evidence type="ECO:0000313" key="1">
    <source>
        <dbReference type="EMBL" id="KAF5382350.1"/>
    </source>
</evidence>
<evidence type="ECO:0008006" key="3">
    <source>
        <dbReference type="Google" id="ProtNLM"/>
    </source>
</evidence>
<keyword evidence="2" id="KW-1185">Reference proteome</keyword>
<protein>
    <recommendedName>
        <fullName evidence="3">F-box domain-containing protein</fullName>
    </recommendedName>
</protein>
<dbReference type="OrthoDB" id="2789810at2759"/>
<accession>A0A8H5HG39</accession>
<gene>
    <name evidence="1" type="ORF">D9757_012710</name>
</gene>
<comment type="caution">
    <text evidence="1">The sequence shown here is derived from an EMBL/GenBank/DDBJ whole genome shotgun (WGS) entry which is preliminary data.</text>
</comment>
<dbReference type="SUPFAM" id="SSF52047">
    <property type="entry name" value="RNI-like"/>
    <property type="match status" value="1"/>
</dbReference>
<reference evidence="1 2" key="1">
    <citation type="journal article" date="2020" name="ISME J.">
        <title>Uncovering the hidden diversity of litter-decomposition mechanisms in mushroom-forming fungi.</title>
        <authorList>
            <person name="Floudas D."/>
            <person name="Bentzer J."/>
            <person name="Ahren D."/>
            <person name="Johansson T."/>
            <person name="Persson P."/>
            <person name="Tunlid A."/>
        </authorList>
    </citation>
    <scope>NUCLEOTIDE SEQUENCE [LARGE SCALE GENOMIC DNA]</scope>
    <source>
        <strain evidence="1 2">CBS 406.79</strain>
    </source>
</reference>
<name>A0A8H5HG39_9AGAR</name>
<organism evidence="1 2">
    <name type="scientific">Collybiopsis confluens</name>
    <dbReference type="NCBI Taxonomy" id="2823264"/>
    <lineage>
        <taxon>Eukaryota</taxon>
        <taxon>Fungi</taxon>
        <taxon>Dikarya</taxon>
        <taxon>Basidiomycota</taxon>
        <taxon>Agaricomycotina</taxon>
        <taxon>Agaricomycetes</taxon>
        <taxon>Agaricomycetidae</taxon>
        <taxon>Agaricales</taxon>
        <taxon>Marasmiineae</taxon>
        <taxon>Omphalotaceae</taxon>
        <taxon>Collybiopsis</taxon>
    </lineage>
</organism>